<dbReference type="Gene3D" id="3.40.190.90">
    <property type="match status" value="1"/>
</dbReference>
<comment type="similarity">
    <text evidence="2">Belongs to the FBPase class 2 family.</text>
</comment>
<protein>
    <recommendedName>
        <fullName evidence="3">fructose-bisphosphatase</fullName>
        <ecNumber evidence="3">3.1.3.11</ecNumber>
    </recommendedName>
</protein>
<evidence type="ECO:0000256" key="3">
    <source>
        <dbReference type="ARBA" id="ARBA00013093"/>
    </source>
</evidence>
<dbReference type="Pfam" id="PF03320">
    <property type="entry name" value="FBPase_glpX"/>
    <property type="match status" value="1"/>
</dbReference>
<keyword evidence="7" id="KW-0119">Carbohydrate metabolism</keyword>
<keyword evidence="4" id="KW-0479">Metal-binding</keyword>
<name>A0A6J4R8R1_9BACT</name>
<sequence length="194" mass="20097">AVSRLSLDAPLRETLGAIAAAKGRRVDDLAVFVLDKPRHAGLIAELRAAGARVLLRTDGDVAGALLAATPESGVDALMGIGGTPEGVIAACAVLALGGAMFARLAPQKDDERQALAAAGTDLSRVLTERDLVASDDVFFAATGITDGVLLDGVRYTAGGAVTTSLVLRGRTGTVRRMRAEHRWDRLTPLSPIAY</sequence>
<organism evidence="8">
    <name type="scientific">uncultured Segetibacter sp</name>
    <dbReference type="NCBI Taxonomy" id="481133"/>
    <lineage>
        <taxon>Bacteria</taxon>
        <taxon>Pseudomonadati</taxon>
        <taxon>Bacteroidota</taxon>
        <taxon>Chitinophagia</taxon>
        <taxon>Chitinophagales</taxon>
        <taxon>Chitinophagaceae</taxon>
        <taxon>Segetibacter</taxon>
        <taxon>environmental samples</taxon>
    </lineage>
</organism>
<dbReference type="GO" id="GO:0046872">
    <property type="term" value="F:metal ion binding"/>
    <property type="evidence" value="ECO:0007669"/>
    <property type="project" value="UniProtKB-KW"/>
</dbReference>
<evidence type="ECO:0000313" key="8">
    <source>
        <dbReference type="EMBL" id="CAA9466062.1"/>
    </source>
</evidence>
<dbReference type="EC" id="3.1.3.11" evidence="3"/>
<evidence type="ECO:0000256" key="7">
    <source>
        <dbReference type="ARBA" id="ARBA00023277"/>
    </source>
</evidence>
<accession>A0A6J4R8R1</accession>
<keyword evidence="6" id="KW-0464">Manganese</keyword>
<dbReference type="EMBL" id="CADCVN010000014">
    <property type="protein sequence ID" value="CAA9466062.1"/>
    <property type="molecule type" value="Genomic_DNA"/>
</dbReference>
<proteinExistence type="inferred from homology"/>
<gene>
    <name evidence="8" type="ORF">AVDCRST_MAG96-33</name>
</gene>
<dbReference type="SUPFAM" id="SSF56655">
    <property type="entry name" value="Carbohydrate phosphatase"/>
    <property type="match status" value="1"/>
</dbReference>
<dbReference type="GO" id="GO:0006071">
    <property type="term" value="P:glycerol metabolic process"/>
    <property type="evidence" value="ECO:0007669"/>
    <property type="project" value="InterPro"/>
</dbReference>
<evidence type="ECO:0000256" key="1">
    <source>
        <dbReference type="ARBA" id="ARBA00001273"/>
    </source>
</evidence>
<dbReference type="PANTHER" id="PTHR30447:SF0">
    <property type="entry name" value="FRUCTOSE-1,6-BISPHOSPHATASE 1 CLASS 2-RELATED"/>
    <property type="match status" value="1"/>
</dbReference>
<evidence type="ECO:0000256" key="5">
    <source>
        <dbReference type="ARBA" id="ARBA00022801"/>
    </source>
</evidence>
<dbReference type="InterPro" id="IPR004464">
    <property type="entry name" value="FBPase_class-2/SBPase"/>
</dbReference>
<dbReference type="AlphaFoldDB" id="A0A6J4R8R1"/>
<dbReference type="GO" id="GO:0030388">
    <property type="term" value="P:fructose 1,6-bisphosphate metabolic process"/>
    <property type="evidence" value="ECO:0007669"/>
    <property type="project" value="TreeGrafter"/>
</dbReference>
<dbReference type="PANTHER" id="PTHR30447">
    <property type="entry name" value="FRUCTOSE-1,6-BISPHOSPHATASE CLASS 2"/>
    <property type="match status" value="1"/>
</dbReference>
<evidence type="ECO:0000256" key="6">
    <source>
        <dbReference type="ARBA" id="ARBA00023211"/>
    </source>
</evidence>
<feature type="non-terminal residue" evidence="8">
    <location>
        <position position="1"/>
    </location>
</feature>
<keyword evidence="5 8" id="KW-0378">Hydrolase</keyword>
<dbReference type="GO" id="GO:0042132">
    <property type="term" value="F:fructose 1,6-bisphosphate 1-phosphatase activity"/>
    <property type="evidence" value="ECO:0007669"/>
    <property type="project" value="UniProtKB-EC"/>
</dbReference>
<reference evidence="8" key="1">
    <citation type="submission" date="2020-02" db="EMBL/GenBank/DDBJ databases">
        <authorList>
            <person name="Meier V. D."/>
        </authorList>
    </citation>
    <scope>NUCLEOTIDE SEQUENCE</scope>
    <source>
        <strain evidence="8">AVDCRST_MAG96</strain>
    </source>
</reference>
<comment type="catalytic activity">
    <reaction evidence="1">
        <text>beta-D-fructose 1,6-bisphosphate + H2O = beta-D-fructose 6-phosphate + phosphate</text>
        <dbReference type="Rhea" id="RHEA:11064"/>
        <dbReference type="ChEBI" id="CHEBI:15377"/>
        <dbReference type="ChEBI" id="CHEBI:32966"/>
        <dbReference type="ChEBI" id="CHEBI:43474"/>
        <dbReference type="ChEBI" id="CHEBI:57634"/>
        <dbReference type="EC" id="3.1.3.11"/>
    </reaction>
</comment>
<evidence type="ECO:0000256" key="4">
    <source>
        <dbReference type="ARBA" id="ARBA00022723"/>
    </source>
</evidence>
<dbReference type="GO" id="GO:0005829">
    <property type="term" value="C:cytosol"/>
    <property type="evidence" value="ECO:0007669"/>
    <property type="project" value="TreeGrafter"/>
</dbReference>
<dbReference type="GO" id="GO:0006094">
    <property type="term" value="P:gluconeogenesis"/>
    <property type="evidence" value="ECO:0007669"/>
    <property type="project" value="InterPro"/>
</dbReference>
<evidence type="ECO:0000256" key="2">
    <source>
        <dbReference type="ARBA" id="ARBA00008989"/>
    </source>
</evidence>